<feature type="compositionally biased region" description="Basic and acidic residues" evidence="3">
    <location>
        <begin position="57"/>
        <end position="66"/>
    </location>
</feature>
<evidence type="ECO:0000259" key="4">
    <source>
        <dbReference type="PROSITE" id="PS50157"/>
    </source>
</evidence>
<dbReference type="PROSITE" id="PS50157">
    <property type="entry name" value="ZINC_FINGER_C2H2_2"/>
    <property type="match status" value="1"/>
</dbReference>
<evidence type="ECO:0000313" key="5">
    <source>
        <dbReference type="EMBL" id="PCG76592.1"/>
    </source>
</evidence>
<dbReference type="AlphaFoldDB" id="A0A2A4JYY6"/>
<accession>A0A2A4JYY6</accession>
<comment type="caution">
    <text evidence="5">The sequence shown here is derived from an EMBL/GenBank/DDBJ whole genome shotgun (WGS) entry which is preliminary data.</text>
</comment>
<keyword evidence="2" id="KW-0175">Coiled coil</keyword>
<protein>
    <recommendedName>
        <fullName evidence="4">C2H2-type domain-containing protein</fullName>
    </recommendedName>
</protein>
<evidence type="ECO:0000256" key="3">
    <source>
        <dbReference type="SAM" id="MobiDB-lite"/>
    </source>
</evidence>
<dbReference type="PROSITE" id="PS00028">
    <property type="entry name" value="ZINC_FINGER_C2H2_1"/>
    <property type="match status" value="1"/>
</dbReference>
<name>A0A2A4JYY6_HELVI</name>
<feature type="region of interest" description="Disordered" evidence="3">
    <location>
        <begin position="53"/>
        <end position="75"/>
    </location>
</feature>
<feature type="coiled-coil region" evidence="2">
    <location>
        <begin position="513"/>
        <end position="540"/>
    </location>
</feature>
<proteinExistence type="predicted"/>
<reference evidence="5" key="1">
    <citation type="submission" date="2017-09" db="EMBL/GenBank/DDBJ databases">
        <title>Contemporary evolution of a Lepidopteran species, Heliothis virescens, in response to modern agricultural practices.</title>
        <authorList>
            <person name="Fritz M.L."/>
            <person name="Deyonke A.M."/>
            <person name="Papanicolaou A."/>
            <person name="Micinski S."/>
            <person name="Westbrook J."/>
            <person name="Gould F."/>
        </authorList>
    </citation>
    <scope>NUCLEOTIDE SEQUENCE [LARGE SCALE GENOMIC DNA]</scope>
    <source>
        <strain evidence="5">HvINT-</strain>
        <tissue evidence="5">Whole body</tissue>
    </source>
</reference>
<gene>
    <name evidence="5" type="ORF">B5V51_9129</name>
</gene>
<feature type="region of interest" description="Disordered" evidence="3">
    <location>
        <begin position="438"/>
        <end position="468"/>
    </location>
</feature>
<keyword evidence="1" id="KW-0862">Zinc</keyword>
<dbReference type="EMBL" id="NWSH01000411">
    <property type="protein sequence ID" value="PCG76592.1"/>
    <property type="molecule type" value="Genomic_DNA"/>
</dbReference>
<keyword evidence="1" id="KW-0863">Zinc-finger</keyword>
<dbReference type="SMART" id="SM00355">
    <property type="entry name" value="ZnF_C2H2"/>
    <property type="match status" value="1"/>
</dbReference>
<feature type="domain" description="C2H2-type" evidence="4">
    <location>
        <begin position="779"/>
        <end position="806"/>
    </location>
</feature>
<evidence type="ECO:0000256" key="1">
    <source>
        <dbReference type="PROSITE-ProRule" id="PRU00042"/>
    </source>
</evidence>
<organism evidence="5">
    <name type="scientific">Heliothis virescens</name>
    <name type="common">Tobacco budworm moth</name>
    <dbReference type="NCBI Taxonomy" id="7102"/>
    <lineage>
        <taxon>Eukaryota</taxon>
        <taxon>Metazoa</taxon>
        <taxon>Ecdysozoa</taxon>
        <taxon>Arthropoda</taxon>
        <taxon>Hexapoda</taxon>
        <taxon>Insecta</taxon>
        <taxon>Pterygota</taxon>
        <taxon>Neoptera</taxon>
        <taxon>Endopterygota</taxon>
        <taxon>Lepidoptera</taxon>
        <taxon>Glossata</taxon>
        <taxon>Ditrysia</taxon>
        <taxon>Noctuoidea</taxon>
        <taxon>Noctuidae</taxon>
        <taxon>Heliothinae</taxon>
        <taxon>Heliothis</taxon>
    </lineage>
</organism>
<keyword evidence="1" id="KW-0479">Metal-binding</keyword>
<sequence>MNSKDKEKPSKYRENITSRYYESHAGHLFVNNVNPFNTAGGQAGDDKLISINKKKNKEYDHKETRQTKRPSTTPSREIVNQILKNYPFNGNFSVDDKYDEIHDPFLSGHQRTASQPMVSMSANVCGTEYTCCSRDVGKVTHHEHKVKFSEYAQQDNKQRAISNETMAGPQTDENKRCEKTTYCRPLLNMYNQQFIYKTMQRNARLQTLVKKLVIAREREKRREAWNNYINDLKNKHRYYSNEPCTISPQYVPGDYNTPATIDDFYDVRSNWRQSNPCQHLLDDLYGGYPPPYLFGRYPYDYDTSVPDVRSSRYDNTHLCFPTSSQACMLRWNRERLSNAYSYEFATRPTGRQYRGNTIVVEKDKRMLFDKLQGTRRPYSIHPWRPRSLKPIRTSVETTPAQPEAENLPQVKEEQEIITTEVRTEISPDEADIYFPYNKDAAPKENYPNEPQPPFQQSEPEKQGLSKKTLSKLRSVKPLKFDKDDVSKKIDNFKSKVVDKINKQKAALNEIRKSDSYREKYKKVSDNISKLKDRIRQSEEEAKLRTLAQIESKIDGIMRSINSIMMDIKAKKKNILSSRKSAAVSCCTTMVPSSPNDLNRHRSDPYGFIKNEDHLYEVVDSSSRSLAITEVRTRDQTTHRVSSTSKMDKILLEEMKKSDKVKRDIEELLNIRNERINCTAQITFDIPTRERSTEVTDSLSKARLKSASTTIIEEIPLNGGSMDQGHRQMTIAVNTEPLGLLALLRVSKETVKQLLSYVPHLNYITYRSLPMPTPQCVSHYICNICGAAFDRPSQLSDHIDQHNLGRTRDCCVCRHSLDMHHGRPGLFRCQCCGQRFTRAYCCELHQQTCCRQRGKPRDITSSHLLLR</sequence>
<evidence type="ECO:0000256" key="2">
    <source>
        <dbReference type="SAM" id="Coils"/>
    </source>
</evidence>
<dbReference type="GO" id="GO:0008270">
    <property type="term" value="F:zinc ion binding"/>
    <property type="evidence" value="ECO:0007669"/>
    <property type="project" value="UniProtKB-KW"/>
</dbReference>
<dbReference type="InterPro" id="IPR013087">
    <property type="entry name" value="Znf_C2H2_type"/>
</dbReference>